<gene>
    <name evidence="1" type="ORF">HINF_LOCUS1045</name>
</gene>
<dbReference type="Proteomes" id="UP001642409">
    <property type="component" value="Unassembled WGS sequence"/>
</dbReference>
<evidence type="ECO:0000313" key="2">
    <source>
        <dbReference type="Proteomes" id="UP001642409"/>
    </source>
</evidence>
<name>A0ABP1GKQ0_9EUKA</name>
<proteinExistence type="predicted"/>
<keyword evidence="2" id="KW-1185">Reference proteome</keyword>
<sequence length="641" mass="76049">MDDYYALTSTLASATDYQVFDQLYTNYLVNYLDNINSNKELEVFKPIHDLDDQKFYVVDSTHTSQKEFKKCAKQLSQSISSKQQPDISSYLLLAQLKHQLQYLFNIQQLHQTIRTSIEYQNNQTTSNLPLIQQIEYEYNQKLLETLDNLLTDQNCDCLQQYYEEIYRKYSINAQSTIRQYKQHFLQINQPISQPDELQTVFSQILTDQRKYFWNPLYFTLECYVAIGFCEVQKQCISNNQVLTQIQQVQSQISTSLVPQQQQNNSKIIYSQQLRQNDEIITNNLLNALESMTVSDLLWDSIQQQNYINKIVSFEQNIFNKQTFTNTKTDFMFSINDQVFSPQSFIDSLLQEAKLTPAQIFLQLNNNLLLQQASLIGSQFKLDFDMFNIQYEQAQYNSFIEYQTNDSKFTQNILKYLDLIENTDQLPSLDIQIPKRPTIKKQDFLRKIYYQSYKQNTHIYREIFDKYLIEQNKFLNSHNNSDVYQLEYSQQHLLLNAGAMEAQMIKGQSSNEFEALFFEDQYMEASQPFCIFPAFHQLIKCEDNQYFDIDSSFQLCHVGHLQVRFQEYGQCKICGHYDGYDGDYGSCIIQYSYKWKDFDYSVKTMKNNNPKTQHQFRTIIQMEQNDLIYKIKFSSPIIRKNK</sequence>
<comment type="caution">
    <text evidence="1">The sequence shown here is derived from an EMBL/GenBank/DDBJ whole genome shotgun (WGS) entry which is preliminary data.</text>
</comment>
<dbReference type="EMBL" id="CAXDID020000002">
    <property type="protein sequence ID" value="CAL5971105.1"/>
    <property type="molecule type" value="Genomic_DNA"/>
</dbReference>
<evidence type="ECO:0000313" key="1">
    <source>
        <dbReference type="EMBL" id="CAL5971105.1"/>
    </source>
</evidence>
<reference evidence="1 2" key="1">
    <citation type="submission" date="2024-07" db="EMBL/GenBank/DDBJ databases">
        <authorList>
            <person name="Akdeniz Z."/>
        </authorList>
    </citation>
    <scope>NUCLEOTIDE SEQUENCE [LARGE SCALE GENOMIC DNA]</scope>
</reference>
<accession>A0ABP1GKQ0</accession>
<protein>
    <submittedName>
        <fullName evidence="1">Hypothetical_protein</fullName>
    </submittedName>
</protein>
<organism evidence="1 2">
    <name type="scientific">Hexamita inflata</name>
    <dbReference type="NCBI Taxonomy" id="28002"/>
    <lineage>
        <taxon>Eukaryota</taxon>
        <taxon>Metamonada</taxon>
        <taxon>Diplomonadida</taxon>
        <taxon>Hexamitidae</taxon>
        <taxon>Hexamitinae</taxon>
        <taxon>Hexamita</taxon>
    </lineage>
</organism>